<dbReference type="EMBL" id="BPLQ01010246">
    <property type="protein sequence ID" value="GIY49546.1"/>
    <property type="molecule type" value="Genomic_DNA"/>
</dbReference>
<keyword evidence="2" id="KW-1185">Reference proteome</keyword>
<reference evidence="1 2" key="1">
    <citation type="submission" date="2021-06" db="EMBL/GenBank/DDBJ databases">
        <title>Caerostris darwini draft genome.</title>
        <authorList>
            <person name="Kono N."/>
            <person name="Arakawa K."/>
        </authorList>
    </citation>
    <scope>NUCLEOTIDE SEQUENCE [LARGE SCALE GENOMIC DNA]</scope>
</reference>
<sequence length="115" mass="13292">MAHIETHVDMVLLNLPSKRGFVHATNQCWSPLTGTLLIIFTRMRDGFRKKIVQAKKCPIYEPVFIANVTCLKDSWSMSERADFREFVRMLFRKSNKPAGELVSHCLLPISQTLKR</sequence>
<accession>A0AAV4TWT7</accession>
<dbReference type="Proteomes" id="UP001054837">
    <property type="component" value="Unassembled WGS sequence"/>
</dbReference>
<dbReference type="AlphaFoldDB" id="A0AAV4TWT7"/>
<gene>
    <name evidence="1" type="ORF">CDAR_565221</name>
</gene>
<proteinExistence type="predicted"/>
<comment type="caution">
    <text evidence="1">The sequence shown here is derived from an EMBL/GenBank/DDBJ whole genome shotgun (WGS) entry which is preliminary data.</text>
</comment>
<evidence type="ECO:0000313" key="2">
    <source>
        <dbReference type="Proteomes" id="UP001054837"/>
    </source>
</evidence>
<name>A0AAV4TWT7_9ARAC</name>
<organism evidence="1 2">
    <name type="scientific">Caerostris darwini</name>
    <dbReference type="NCBI Taxonomy" id="1538125"/>
    <lineage>
        <taxon>Eukaryota</taxon>
        <taxon>Metazoa</taxon>
        <taxon>Ecdysozoa</taxon>
        <taxon>Arthropoda</taxon>
        <taxon>Chelicerata</taxon>
        <taxon>Arachnida</taxon>
        <taxon>Araneae</taxon>
        <taxon>Araneomorphae</taxon>
        <taxon>Entelegynae</taxon>
        <taxon>Araneoidea</taxon>
        <taxon>Araneidae</taxon>
        <taxon>Caerostris</taxon>
    </lineage>
</organism>
<evidence type="ECO:0000313" key="1">
    <source>
        <dbReference type="EMBL" id="GIY49546.1"/>
    </source>
</evidence>
<protein>
    <submittedName>
        <fullName evidence="1">Uncharacterized protein</fullName>
    </submittedName>
</protein>